<sequence>MAVKLEHLGLVQHQASIMKQLRDLWHDGRFCDLALRSRHGIEHRAHAAVLFVTSKFFKTLLSGSFLESEQVQQGRAVEIAASDAAVAALLDYVCGGQPAVSVEDSSELLQIADACGLSKLAESTEKGLRASLNIAPVATALKVLLETQGLYELKAICEEKIAANFEASSRKSFSCSALANLDEFCKETTCTCLARR</sequence>
<name>A0AA36JBG9_9DINO</name>
<dbReference type="EMBL" id="CAUJNA010003461">
    <property type="protein sequence ID" value="CAJ1402641.1"/>
    <property type="molecule type" value="Genomic_DNA"/>
</dbReference>
<dbReference type="Gene3D" id="3.30.710.10">
    <property type="entry name" value="Potassium Channel Kv1.1, Chain A"/>
    <property type="match status" value="1"/>
</dbReference>
<dbReference type="Pfam" id="PF00651">
    <property type="entry name" value="BTB"/>
    <property type="match status" value="1"/>
</dbReference>
<accession>A0AA36JBG9</accession>
<evidence type="ECO:0000313" key="2">
    <source>
        <dbReference type="EMBL" id="CAJ1402641.1"/>
    </source>
</evidence>
<comment type="caution">
    <text evidence="2">The sequence shown here is derived from an EMBL/GenBank/DDBJ whole genome shotgun (WGS) entry which is preliminary data.</text>
</comment>
<protein>
    <recommendedName>
        <fullName evidence="1">BTB domain-containing protein</fullName>
    </recommendedName>
</protein>
<dbReference type="InterPro" id="IPR011333">
    <property type="entry name" value="SKP1/BTB/POZ_sf"/>
</dbReference>
<dbReference type="PROSITE" id="PS50097">
    <property type="entry name" value="BTB"/>
    <property type="match status" value="1"/>
</dbReference>
<feature type="domain" description="BTB" evidence="1">
    <location>
        <begin position="31"/>
        <end position="102"/>
    </location>
</feature>
<proteinExistence type="predicted"/>
<gene>
    <name evidence="2" type="ORF">EVOR1521_LOCUS25479</name>
</gene>
<dbReference type="CDD" id="cd18186">
    <property type="entry name" value="BTB_POZ_ZBTB_KLHL-like"/>
    <property type="match status" value="1"/>
</dbReference>
<dbReference type="Proteomes" id="UP001178507">
    <property type="component" value="Unassembled WGS sequence"/>
</dbReference>
<organism evidence="2 3">
    <name type="scientific">Effrenium voratum</name>
    <dbReference type="NCBI Taxonomy" id="2562239"/>
    <lineage>
        <taxon>Eukaryota</taxon>
        <taxon>Sar</taxon>
        <taxon>Alveolata</taxon>
        <taxon>Dinophyceae</taxon>
        <taxon>Suessiales</taxon>
        <taxon>Symbiodiniaceae</taxon>
        <taxon>Effrenium</taxon>
    </lineage>
</organism>
<reference evidence="2" key="1">
    <citation type="submission" date="2023-08" db="EMBL/GenBank/DDBJ databases">
        <authorList>
            <person name="Chen Y."/>
            <person name="Shah S."/>
            <person name="Dougan E. K."/>
            <person name="Thang M."/>
            <person name="Chan C."/>
        </authorList>
    </citation>
    <scope>NUCLEOTIDE SEQUENCE</scope>
</reference>
<dbReference type="PANTHER" id="PTHR45632">
    <property type="entry name" value="LD33804P"/>
    <property type="match status" value="1"/>
</dbReference>
<dbReference type="InterPro" id="IPR000210">
    <property type="entry name" value="BTB/POZ_dom"/>
</dbReference>
<evidence type="ECO:0000313" key="3">
    <source>
        <dbReference type="Proteomes" id="UP001178507"/>
    </source>
</evidence>
<dbReference type="AlphaFoldDB" id="A0AA36JBG9"/>
<evidence type="ECO:0000259" key="1">
    <source>
        <dbReference type="PROSITE" id="PS50097"/>
    </source>
</evidence>
<dbReference type="SUPFAM" id="SSF54695">
    <property type="entry name" value="POZ domain"/>
    <property type="match status" value="1"/>
</dbReference>
<keyword evidence="3" id="KW-1185">Reference proteome</keyword>